<sequence length="351" mass="39019">MFNLIKGLDRARFEPVLLVFRDSEYLQKHGCPCTYHVLGQTRVFSLKTWVALWKMARRFRMSGVQLAHVFFNDASVLCPPVFRLNGIKTIISRRDMGYWYTPVYRAMLALSGRFVSAAITNSEAVRQVTARSEPLAPSQVHVIYNGYDLGASSGDLPADLAELRFRHPNAVFAGLVANIRPIKRMEDAVMAFGKLNQRGHDLHLVLIGDGNQGDLRLLSSQQGVADRIHFLGPRADVKACLKALDIGLLCSESEGFSNAIIEYMQAGLPVVCSNVGGNQEAVEHNETGYLYPCGDIGSLTKHLEALSKSKELRKRIGDNALRRARERFNMDTMVAKHQDIYEGLIGPGSAR</sequence>
<name>A0ABT5YGN7_9GAMM</name>
<evidence type="ECO:0000313" key="4">
    <source>
        <dbReference type="Proteomes" id="UP001143391"/>
    </source>
</evidence>
<dbReference type="EMBL" id="JANCMW010000013">
    <property type="protein sequence ID" value="MDF0752170.1"/>
    <property type="molecule type" value="Genomic_DNA"/>
</dbReference>
<feature type="domain" description="Glycosyl transferase family 1" evidence="1">
    <location>
        <begin position="174"/>
        <end position="321"/>
    </location>
</feature>
<dbReference type="EC" id="2.4.-.-" evidence="3"/>
<accession>A0ABT5YGN7</accession>
<dbReference type="Pfam" id="PF13439">
    <property type="entry name" value="Glyco_transf_4"/>
    <property type="match status" value="1"/>
</dbReference>
<evidence type="ECO:0000259" key="2">
    <source>
        <dbReference type="Pfam" id="PF13439"/>
    </source>
</evidence>
<dbReference type="GO" id="GO:0016757">
    <property type="term" value="F:glycosyltransferase activity"/>
    <property type="evidence" value="ECO:0007669"/>
    <property type="project" value="UniProtKB-KW"/>
</dbReference>
<dbReference type="InterPro" id="IPR001296">
    <property type="entry name" value="Glyco_trans_1"/>
</dbReference>
<organism evidence="3 4">
    <name type="scientific">Marinobacter iranensis</name>
    <dbReference type="NCBI Taxonomy" id="2962607"/>
    <lineage>
        <taxon>Bacteria</taxon>
        <taxon>Pseudomonadati</taxon>
        <taxon>Pseudomonadota</taxon>
        <taxon>Gammaproteobacteria</taxon>
        <taxon>Pseudomonadales</taxon>
        <taxon>Marinobacteraceae</taxon>
        <taxon>Marinobacter</taxon>
    </lineage>
</organism>
<reference evidence="3" key="1">
    <citation type="submission" date="2022-07" db="EMBL/GenBank/DDBJ databases">
        <title>Marinobacter iranensis a new bacterium isolate from a hipersaline lake in Iran.</title>
        <authorList>
            <person name="Mohammad A.M.A."/>
            <person name="Cristina S.-P."/>
            <person name="Antonio V."/>
        </authorList>
    </citation>
    <scope>NUCLEOTIDE SEQUENCE</scope>
    <source>
        <strain evidence="3">71-i</strain>
    </source>
</reference>
<proteinExistence type="predicted"/>
<dbReference type="Gene3D" id="3.40.50.2000">
    <property type="entry name" value="Glycogen Phosphorylase B"/>
    <property type="match status" value="2"/>
</dbReference>
<dbReference type="InterPro" id="IPR028098">
    <property type="entry name" value="Glyco_trans_4-like_N"/>
</dbReference>
<dbReference type="SUPFAM" id="SSF53756">
    <property type="entry name" value="UDP-Glycosyltransferase/glycogen phosphorylase"/>
    <property type="match status" value="1"/>
</dbReference>
<dbReference type="PANTHER" id="PTHR12526">
    <property type="entry name" value="GLYCOSYLTRANSFERASE"/>
    <property type="match status" value="1"/>
</dbReference>
<gene>
    <name evidence="3" type="ORF">NLU14_18225</name>
</gene>
<comment type="caution">
    <text evidence="3">The sequence shown here is derived from an EMBL/GenBank/DDBJ whole genome shotgun (WGS) entry which is preliminary data.</text>
</comment>
<keyword evidence="3" id="KW-0808">Transferase</keyword>
<feature type="domain" description="Glycosyltransferase subfamily 4-like N-terminal" evidence="2">
    <location>
        <begin position="2"/>
        <end position="149"/>
    </location>
</feature>
<keyword evidence="4" id="KW-1185">Reference proteome</keyword>
<dbReference type="Pfam" id="PF00534">
    <property type="entry name" value="Glycos_transf_1"/>
    <property type="match status" value="1"/>
</dbReference>
<dbReference type="Proteomes" id="UP001143391">
    <property type="component" value="Unassembled WGS sequence"/>
</dbReference>
<protein>
    <submittedName>
        <fullName evidence="3">Glycosyltransferase</fullName>
        <ecNumber evidence="3">2.4.-.-</ecNumber>
    </submittedName>
</protein>
<evidence type="ECO:0000259" key="1">
    <source>
        <dbReference type="Pfam" id="PF00534"/>
    </source>
</evidence>
<keyword evidence="3" id="KW-0328">Glycosyltransferase</keyword>
<dbReference type="PANTHER" id="PTHR12526:SF630">
    <property type="entry name" value="GLYCOSYLTRANSFERASE"/>
    <property type="match status" value="1"/>
</dbReference>
<evidence type="ECO:0000313" key="3">
    <source>
        <dbReference type="EMBL" id="MDF0752170.1"/>
    </source>
</evidence>